<dbReference type="SUPFAM" id="SSF55785">
    <property type="entry name" value="PYP-like sensor domain (PAS domain)"/>
    <property type="match status" value="2"/>
</dbReference>
<proteinExistence type="predicted"/>
<dbReference type="Gene3D" id="3.30.70.270">
    <property type="match status" value="1"/>
</dbReference>
<dbReference type="EMBL" id="JACHBW010000005">
    <property type="protein sequence ID" value="MBB6102281.1"/>
    <property type="molecule type" value="Genomic_DNA"/>
</dbReference>
<dbReference type="Gene3D" id="3.30.450.20">
    <property type="entry name" value="PAS domain"/>
    <property type="match status" value="2"/>
</dbReference>
<evidence type="ECO:0000313" key="5">
    <source>
        <dbReference type="Proteomes" id="UP000571554"/>
    </source>
</evidence>
<dbReference type="InterPro" id="IPR013656">
    <property type="entry name" value="PAS_4"/>
</dbReference>
<dbReference type="PROSITE" id="PS50887">
    <property type="entry name" value="GGDEF"/>
    <property type="match status" value="1"/>
</dbReference>
<dbReference type="InterPro" id="IPR000700">
    <property type="entry name" value="PAS-assoc_C"/>
</dbReference>
<dbReference type="Pfam" id="PF00990">
    <property type="entry name" value="GGDEF"/>
    <property type="match status" value="2"/>
</dbReference>
<dbReference type="PANTHER" id="PTHR44757">
    <property type="entry name" value="DIGUANYLATE CYCLASE DGCP"/>
    <property type="match status" value="1"/>
</dbReference>
<dbReference type="RefSeq" id="WP_183723920.1">
    <property type="nucleotide sequence ID" value="NZ_JACHBW010000005.1"/>
</dbReference>
<dbReference type="InterPro" id="IPR001610">
    <property type="entry name" value="PAC"/>
</dbReference>
<accession>A0A7W9WSH8</accession>
<dbReference type="InterPro" id="IPR000160">
    <property type="entry name" value="GGDEF_dom"/>
</dbReference>
<dbReference type="CDD" id="cd00130">
    <property type="entry name" value="PAS"/>
    <property type="match status" value="2"/>
</dbReference>
<dbReference type="SUPFAM" id="SSF55781">
    <property type="entry name" value="GAF domain-like"/>
    <property type="match status" value="1"/>
</dbReference>
<dbReference type="PROSITE" id="PS50112">
    <property type="entry name" value="PAS"/>
    <property type="match status" value="1"/>
</dbReference>
<gene>
    <name evidence="4" type="ORF">F4827_002130</name>
</gene>
<dbReference type="SMART" id="SM00086">
    <property type="entry name" value="PAC"/>
    <property type="match status" value="2"/>
</dbReference>
<dbReference type="SMART" id="SM00091">
    <property type="entry name" value="PAS"/>
    <property type="match status" value="2"/>
</dbReference>
<comment type="caution">
    <text evidence="4">The sequence shown here is derived from an EMBL/GenBank/DDBJ whole genome shotgun (WGS) entry which is preliminary data.</text>
</comment>
<dbReference type="InterPro" id="IPR029787">
    <property type="entry name" value="Nucleotide_cyclase"/>
</dbReference>
<dbReference type="Pfam" id="PF01590">
    <property type="entry name" value="GAF"/>
    <property type="match status" value="1"/>
</dbReference>
<dbReference type="InterPro" id="IPR000014">
    <property type="entry name" value="PAS"/>
</dbReference>
<feature type="domain" description="PAC" evidence="2">
    <location>
        <begin position="285"/>
        <end position="337"/>
    </location>
</feature>
<dbReference type="InterPro" id="IPR029016">
    <property type="entry name" value="GAF-like_dom_sf"/>
</dbReference>
<dbReference type="SMART" id="SM00267">
    <property type="entry name" value="GGDEF"/>
    <property type="match status" value="1"/>
</dbReference>
<reference evidence="4 5" key="1">
    <citation type="submission" date="2020-08" db="EMBL/GenBank/DDBJ databases">
        <title>Above-ground endophytic microbial communities from plants in different locations in the United States.</title>
        <authorList>
            <person name="Frank C."/>
        </authorList>
    </citation>
    <scope>NUCLEOTIDE SEQUENCE [LARGE SCALE GENOMIC DNA]</scope>
    <source>
        <strain evidence="4 5">WP4_2_2</strain>
    </source>
</reference>
<organism evidence="4 5">
    <name type="scientific">Paraburkholderia bannensis</name>
    <dbReference type="NCBI Taxonomy" id="765414"/>
    <lineage>
        <taxon>Bacteria</taxon>
        <taxon>Pseudomonadati</taxon>
        <taxon>Pseudomonadota</taxon>
        <taxon>Betaproteobacteria</taxon>
        <taxon>Burkholderiales</taxon>
        <taxon>Burkholderiaceae</taxon>
        <taxon>Paraburkholderia</taxon>
    </lineage>
</organism>
<dbReference type="Proteomes" id="UP000571554">
    <property type="component" value="Unassembled WGS sequence"/>
</dbReference>
<dbReference type="InterPro" id="IPR013655">
    <property type="entry name" value="PAS_fold_3"/>
</dbReference>
<dbReference type="CDD" id="cd01949">
    <property type="entry name" value="GGDEF"/>
    <property type="match status" value="1"/>
</dbReference>
<evidence type="ECO:0000259" key="3">
    <source>
        <dbReference type="PROSITE" id="PS50887"/>
    </source>
</evidence>
<evidence type="ECO:0000313" key="4">
    <source>
        <dbReference type="EMBL" id="MBB6102281.1"/>
    </source>
</evidence>
<dbReference type="NCBIfam" id="TIGR00229">
    <property type="entry name" value="sensory_box"/>
    <property type="match status" value="2"/>
</dbReference>
<dbReference type="InterPro" id="IPR035965">
    <property type="entry name" value="PAS-like_dom_sf"/>
</dbReference>
<dbReference type="Gene3D" id="3.30.450.40">
    <property type="match status" value="1"/>
</dbReference>
<dbReference type="NCBIfam" id="TIGR00254">
    <property type="entry name" value="GGDEF"/>
    <property type="match status" value="1"/>
</dbReference>
<feature type="domain" description="PAC" evidence="2">
    <location>
        <begin position="428"/>
        <end position="478"/>
    </location>
</feature>
<dbReference type="Pfam" id="PF08447">
    <property type="entry name" value="PAS_3"/>
    <property type="match status" value="1"/>
</dbReference>
<dbReference type="Pfam" id="PF08448">
    <property type="entry name" value="PAS_4"/>
    <property type="match status" value="1"/>
</dbReference>
<evidence type="ECO:0000259" key="2">
    <source>
        <dbReference type="PROSITE" id="PS50113"/>
    </source>
</evidence>
<dbReference type="SMART" id="SM00065">
    <property type="entry name" value="GAF"/>
    <property type="match status" value="1"/>
</dbReference>
<sequence length="670" mass="74226">MRNTAQRLMMNSGARRIVRRFRRGYGLGHRMITAPLPLDEGLRLRALKRLDILDSEPEEAFDRVARLAARAFSVPIVLVSLVDEDRQWFKSHHGLAACETPRSVSFCAHAVLSKRMLVVEDSHDDERFFDNPLVVGAPYIRFYAGSPLRLADGQVIGTLCLIDTKPRSFEADDAQALAEYAELIERELEVRRQLIRSRTAHERDRRSLAISEARFTTVFKETPIGNALVALDGRFLEVNPTFTEITGYDEATLRKLTFAEVTHPADVASDVALAAELVAGKQTTYTTEKRYVRPDGTAIWVNLAVTLLRDATGVPLHFIAAVQDIDSRKKSEEALRNYHVELEERVRERTAELRRSRDALQTITDNLPVLIAAVDRDLRYQFNNETFKRVLAKPSAVLRGVSIRDTLRPELFEQLQPLFKRALAGERVTCEEVRYRADEERVWCTTYIPAEREGKVTGFYVVSHDVTEQRRTERELRENALIDPLTGLANRRALEQELQATLAQASPFALSFIDLDGFKGINDRYGHDTGDALLREVAQRLTSTVHAGDFVSRLGGDEFVVVSRGVNEAASISGAAGSASVASAAASAAASAERIAQAVCQSLARPFVAGGQVIECSASVGVVLHGADEAGVRPDEPLALADAAMYEAKRAGRNTWRLARQASHAAVAAQ</sequence>
<dbReference type="PANTHER" id="PTHR44757:SF2">
    <property type="entry name" value="BIOFILM ARCHITECTURE MAINTENANCE PROTEIN MBAA"/>
    <property type="match status" value="1"/>
</dbReference>
<name>A0A7W9WSH8_9BURK</name>
<dbReference type="SUPFAM" id="SSF55073">
    <property type="entry name" value="Nucleotide cyclase"/>
    <property type="match status" value="1"/>
</dbReference>
<dbReference type="InterPro" id="IPR003018">
    <property type="entry name" value="GAF"/>
</dbReference>
<feature type="domain" description="PAS" evidence="1">
    <location>
        <begin position="211"/>
        <end position="266"/>
    </location>
</feature>
<dbReference type="AlphaFoldDB" id="A0A7W9WSH8"/>
<dbReference type="InterPro" id="IPR043128">
    <property type="entry name" value="Rev_trsase/Diguanyl_cyclase"/>
</dbReference>
<dbReference type="InterPro" id="IPR052155">
    <property type="entry name" value="Biofilm_reg_signaling"/>
</dbReference>
<feature type="domain" description="GGDEF" evidence="3">
    <location>
        <begin position="506"/>
        <end position="661"/>
    </location>
</feature>
<protein>
    <submittedName>
        <fullName evidence="4">Diguanylate cyclase (GGDEF)-like protein/PAS domain S-box-containing protein</fullName>
    </submittedName>
</protein>
<keyword evidence="5" id="KW-1185">Reference proteome</keyword>
<evidence type="ECO:0000259" key="1">
    <source>
        <dbReference type="PROSITE" id="PS50112"/>
    </source>
</evidence>
<dbReference type="PROSITE" id="PS50113">
    <property type="entry name" value="PAC"/>
    <property type="match status" value="2"/>
</dbReference>